<keyword evidence="9" id="KW-1185">Reference proteome</keyword>
<evidence type="ECO:0000256" key="6">
    <source>
        <dbReference type="SAM" id="MobiDB-lite"/>
    </source>
</evidence>
<comment type="similarity">
    <text evidence="1">Belongs to the peptidase S28 family.</text>
</comment>
<evidence type="ECO:0000256" key="2">
    <source>
        <dbReference type="ARBA" id="ARBA00022670"/>
    </source>
</evidence>
<feature type="region of interest" description="Disordered" evidence="6">
    <location>
        <begin position="574"/>
        <end position="610"/>
    </location>
</feature>
<dbReference type="InterPro" id="IPR029058">
    <property type="entry name" value="AB_hydrolase_fold"/>
</dbReference>
<dbReference type="EMBL" id="JAVHJO010000009">
    <property type="protein sequence ID" value="KAK6537297.1"/>
    <property type="molecule type" value="Genomic_DNA"/>
</dbReference>
<dbReference type="Pfam" id="PF05577">
    <property type="entry name" value="Peptidase_S28"/>
    <property type="match status" value="1"/>
</dbReference>
<organism evidence="8 9">
    <name type="scientific">Orbilia ellipsospora</name>
    <dbReference type="NCBI Taxonomy" id="2528407"/>
    <lineage>
        <taxon>Eukaryota</taxon>
        <taxon>Fungi</taxon>
        <taxon>Dikarya</taxon>
        <taxon>Ascomycota</taxon>
        <taxon>Pezizomycotina</taxon>
        <taxon>Orbiliomycetes</taxon>
        <taxon>Orbiliales</taxon>
        <taxon>Orbiliaceae</taxon>
        <taxon>Orbilia</taxon>
    </lineage>
</organism>
<evidence type="ECO:0000313" key="8">
    <source>
        <dbReference type="EMBL" id="KAK6537297.1"/>
    </source>
</evidence>
<dbReference type="AlphaFoldDB" id="A0AAV9X6I7"/>
<evidence type="ECO:0000256" key="7">
    <source>
        <dbReference type="SAM" id="SignalP"/>
    </source>
</evidence>
<comment type="caution">
    <text evidence="8">The sequence shown here is derived from an EMBL/GenBank/DDBJ whole genome shotgun (WGS) entry which is preliminary data.</text>
</comment>
<accession>A0AAV9X6I7</accession>
<name>A0AAV9X6I7_9PEZI</name>
<dbReference type="Gene3D" id="3.40.50.1820">
    <property type="entry name" value="alpha/beta hydrolase"/>
    <property type="match status" value="2"/>
</dbReference>
<evidence type="ECO:0000256" key="3">
    <source>
        <dbReference type="ARBA" id="ARBA00022729"/>
    </source>
</evidence>
<keyword evidence="2" id="KW-0645">Protease</keyword>
<dbReference type="GO" id="GO:0070008">
    <property type="term" value="F:serine-type exopeptidase activity"/>
    <property type="evidence" value="ECO:0007669"/>
    <property type="project" value="InterPro"/>
</dbReference>
<protein>
    <submittedName>
        <fullName evidence="8">Uncharacterized protein</fullName>
    </submittedName>
</protein>
<feature type="chain" id="PRO_5043620243" evidence="7">
    <location>
        <begin position="24"/>
        <end position="653"/>
    </location>
</feature>
<sequence>MREFGTISSLLVIFLSILPPTNALGSNRLGNINVLFAKEKHLRKLRLGGVNNAFSKPGENSTDDNWVTTANFIEIPLDHNGTVSDTFRNHYWTYERFYTPGGPIFIVDIGESAAEDTANDWLTSAPVVNLLEKFGGLGVVWEHRYYGQSVPARAYGYTPGSIDDNTPTGDFRFLTNDQALADVMYFAERFNSSKHPDHDATASGSPWIMIGGSYSGIRASLMREKYPDTIFAAYVSSAPIEAQVEMPEYYDHIAQSLIEENPTCVKNFQSAINYIDIELSKGGESAETVKKLFLGLGSEHNTNGDFADFLATPFDFYQTAGYSGLLTNDSEGYSVATMCQWVNTDDMNTASPIEGWEKGGNRTAEWIATRLAEWKGWIALLNFSSAVDCGGYRYKDEVYSSHTGCNLAYNSRTHPSDDIAWQWQTCTEWGFWQVANIGPKQIVSKYYDASVFQERCHLQFFDNMTPDRLPNLPSVDQTNHVYGGWLRAQTRTFYTWNELDPWTPLTIFSNDTNAPKNTAIDEIPDCESLPSGNKVFGWYQPGGTHCEDLSGNPDSAGSLDLLQRALETWLPCFTPRDAKNNQTSDDGNGFTPDKGKHPGGQLPGPKPDPVRFNLTAVHHAFNASAVEEGLLKAKSGLNHTNERVGKLTVRWMG</sequence>
<dbReference type="SUPFAM" id="SSF53474">
    <property type="entry name" value="alpha/beta-Hydrolases"/>
    <property type="match status" value="1"/>
</dbReference>
<keyword evidence="3 7" id="KW-0732">Signal</keyword>
<evidence type="ECO:0000256" key="1">
    <source>
        <dbReference type="ARBA" id="ARBA00011079"/>
    </source>
</evidence>
<dbReference type="InterPro" id="IPR008758">
    <property type="entry name" value="Peptidase_S28"/>
</dbReference>
<keyword evidence="5" id="KW-0325">Glycoprotein</keyword>
<dbReference type="PANTHER" id="PTHR11010:SF109">
    <property type="entry name" value="PEPTIDASE, FAMILY S28, PUTATIVE (AFU_ORTHOLOGUE AFUA_4G03790)-RELATED"/>
    <property type="match status" value="1"/>
</dbReference>
<evidence type="ECO:0000313" key="9">
    <source>
        <dbReference type="Proteomes" id="UP001365542"/>
    </source>
</evidence>
<evidence type="ECO:0000256" key="4">
    <source>
        <dbReference type="ARBA" id="ARBA00022801"/>
    </source>
</evidence>
<dbReference type="Proteomes" id="UP001365542">
    <property type="component" value="Unassembled WGS sequence"/>
</dbReference>
<proteinExistence type="inferred from homology"/>
<dbReference type="PANTHER" id="PTHR11010">
    <property type="entry name" value="PROTEASE S28 PRO-X CARBOXYPEPTIDASE-RELATED"/>
    <property type="match status" value="1"/>
</dbReference>
<gene>
    <name evidence="8" type="ORF">TWF694_011489</name>
</gene>
<keyword evidence="4" id="KW-0378">Hydrolase</keyword>
<reference evidence="8 9" key="1">
    <citation type="submission" date="2019-10" db="EMBL/GenBank/DDBJ databases">
        <authorList>
            <person name="Palmer J.M."/>
        </authorList>
    </citation>
    <scope>NUCLEOTIDE SEQUENCE [LARGE SCALE GENOMIC DNA]</scope>
    <source>
        <strain evidence="8 9">TWF694</strain>
    </source>
</reference>
<feature type="signal peptide" evidence="7">
    <location>
        <begin position="1"/>
        <end position="23"/>
    </location>
</feature>
<evidence type="ECO:0000256" key="5">
    <source>
        <dbReference type="ARBA" id="ARBA00023180"/>
    </source>
</evidence>
<dbReference type="GO" id="GO:0006508">
    <property type="term" value="P:proteolysis"/>
    <property type="evidence" value="ECO:0007669"/>
    <property type="project" value="UniProtKB-KW"/>
</dbReference>
<dbReference type="GO" id="GO:0008239">
    <property type="term" value="F:dipeptidyl-peptidase activity"/>
    <property type="evidence" value="ECO:0007669"/>
    <property type="project" value="TreeGrafter"/>
</dbReference>